<name>A0A383VU01_TETOB</name>
<evidence type="ECO:0000256" key="3">
    <source>
        <dbReference type="ARBA" id="ARBA00012485"/>
    </source>
</evidence>
<feature type="region of interest" description="Disordered" evidence="7">
    <location>
        <begin position="349"/>
        <end position="375"/>
    </location>
</feature>
<keyword evidence="4" id="KW-0808">Transferase</keyword>
<evidence type="ECO:0000313" key="9">
    <source>
        <dbReference type="EMBL" id="SZX68309.1"/>
    </source>
</evidence>
<evidence type="ECO:0000256" key="1">
    <source>
        <dbReference type="ARBA" id="ARBA00000885"/>
    </source>
</evidence>
<dbReference type="EMBL" id="FNXT01001291">
    <property type="protein sequence ID" value="SZX77588.1"/>
    <property type="molecule type" value="Genomic_DNA"/>
</dbReference>
<sequence length="700" mass="74829">MAVYSQVTLDSAAVLQQRYKQYNQLLVSLGLQHSKLAACVQPANKAVLACLQLGSRAAAGELRVPCVVRRRSAFWDALQQLQQQGIVTVLPDRQQQAAGAVQLAKLFPRFVDEQQQQQQQQQHQLSSATGYSVVVEGGEGHGPRKEFFQLVGEGWSRADAAQPALFVHLRGPGTWWLNSTLSCSAQLQAAYWAVGWLLGQALVNRCTVGLQLAPLLFHRLLLQPHEAFQPSLAMLQQHDPEAAQGLQAVLQLPQQQYQQLLQVEGRPGSTSKQQYIGLALQQLLVEDVRWQLEALQQGFFTVLDRQVLLDCCFNGASMACALCGAAVDDSADFDVQKVFRVVVDDEDAASSSSSSSSRQGGEDGTNQAAAGSGSGRPLSSEQLVLQCLWQVLAAWGPEQKRAFIKFVTGSSRLPPPGSEQLTVSFPFVAYSSHQQAQLLGTLPQSHTCANTLELPDYVEALTATQPLLMQEWQQATASWRSGGDSSSRSSSGCCPQLRQRCCDVLQDRLLVAITSCDSYGLDEVAAPTATATTVQAAPMLQLSPPPTAVTQVPTNPSAGRGPTNSGTARQPALMCGMVGPAGAAGAPATLPPLVTALPSVPAATAAAGVQSGDSKQQVAAHKPLQPTGSARTEDLRSPAMLADNRTLIIEEGDLPGRAASKPAVAAPEERQALYVQEQQRQQQPYTDAALAAASLFNTNY</sequence>
<dbReference type="SMART" id="SM00119">
    <property type="entry name" value="HECTc"/>
    <property type="match status" value="1"/>
</dbReference>
<evidence type="ECO:0000313" key="10">
    <source>
        <dbReference type="EMBL" id="SZX77588.1"/>
    </source>
</evidence>
<dbReference type="SUPFAM" id="SSF56204">
    <property type="entry name" value="Hect, E3 ligase catalytic domain"/>
    <property type="match status" value="1"/>
</dbReference>
<dbReference type="Gene3D" id="3.30.2410.10">
    <property type="entry name" value="Hect, E3 ligase catalytic domain"/>
    <property type="match status" value="1"/>
</dbReference>
<evidence type="ECO:0000256" key="7">
    <source>
        <dbReference type="SAM" id="MobiDB-lite"/>
    </source>
</evidence>
<dbReference type="EMBL" id="FNXT01000851">
    <property type="protein sequence ID" value="SZX68309.1"/>
    <property type="molecule type" value="Genomic_DNA"/>
</dbReference>
<dbReference type="GO" id="GO:0061630">
    <property type="term" value="F:ubiquitin protein ligase activity"/>
    <property type="evidence" value="ECO:0007669"/>
    <property type="project" value="UniProtKB-EC"/>
</dbReference>
<dbReference type="EC" id="2.3.2.26" evidence="3"/>
<dbReference type="Proteomes" id="UP000256970">
    <property type="component" value="Unassembled WGS sequence"/>
</dbReference>
<protein>
    <recommendedName>
        <fullName evidence="3">HECT-type E3 ubiquitin transferase</fullName>
        <ecNumber evidence="3">2.3.2.26</ecNumber>
    </recommendedName>
</protein>
<comment type="catalytic activity">
    <reaction evidence="1">
        <text>S-ubiquitinyl-[E2 ubiquitin-conjugating enzyme]-L-cysteine + [acceptor protein]-L-lysine = [E2 ubiquitin-conjugating enzyme]-L-cysteine + N(6)-ubiquitinyl-[acceptor protein]-L-lysine.</text>
        <dbReference type="EC" id="2.3.2.26"/>
    </reaction>
</comment>
<dbReference type="AlphaFoldDB" id="A0A383VU01"/>
<dbReference type="InterPro" id="IPR000569">
    <property type="entry name" value="HECT_dom"/>
</dbReference>
<evidence type="ECO:0000256" key="4">
    <source>
        <dbReference type="ARBA" id="ARBA00022679"/>
    </source>
</evidence>
<evidence type="ECO:0000256" key="6">
    <source>
        <dbReference type="PROSITE-ProRule" id="PRU00104"/>
    </source>
</evidence>
<evidence type="ECO:0000259" key="8">
    <source>
        <dbReference type="PROSITE" id="PS50237"/>
    </source>
</evidence>
<dbReference type="GO" id="GO:0005737">
    <property type="term" value="C:cytoplasm"/>
    <property type="evidence" value="ECO:0007669"/>
    <property type="project" value="TreeGrafter"/>
</dbReference>
<dbReference type="Pfam" id="PF00632">
    <property type="entry name" value="HECT"/>
    <property type="match status" value="1"/>
</dbReference>
<accession>A0A383VU01</accession>
<dbReference type="Gene3D" id="3.90.1750.10">
    <property type="entry name" value="Hect, E3 ligase catalytic domains"/>
    <property type="match status" value="1"/>
</dbReference>
<organism evidence="9 11">
    <name type="scientific">Tetradesmus obliquus</name>
    <name type="common">Green alga</name>
    <name type="synonym">Acutodesmus obliquus</name>
    <dbReference type="NCBI Taxonomy" id="3088"/>
    <lineage>
        <taxon>Eukaryota</taxon>
        <taxon>Viridiplantae</taxon>
        <taxon>Chlorophyta</taxon>
        <taxon>core chlorophytes</taxon>
        <taxon>Chlorophyceae</taxon>
        <taxon>CS clade</taxon>
        <taxon>Sphaeropleales</taxon>
        <taxon>Scenedesmaceae</taxon>
        <taxon>Tetradesmus</taxon>
    </lineage>
</organism>
<dbReference type="GO" id="GO:0006511">
    <property type="term" value="P:ubiquitin-dependent protein catabolic process"/>
    <property type="evidence" value="ECO:0007669"/>
    <property type="project" value="TreeGrafter"/>
</dbReference>
<feature type="active site" description="Glycyl thioester intermediate" evidence="6">
    <location>
        <position position="448"/>
    </location>
</feature>
<dbReference type="InterPro" id="IPR035983">
    <property type="entry name" value="Hect_E3_ubiquitin_ligase"/>
</dbReference>
<dbReference type="STRING" id="3088.A0A383VU01"/>
<dbReference type="InterPro" id="IPR050409">
    <property type="entry name" value="E3_ubiq-protein_ligase"/>
</dbReference>
<reference evidence="9 11" key="1">
    <citation type="submission" date="2016-10" db="EMBL/GenBank/DDBJ databases">
        <authorList>
            <person name="Cai Z."/>
        </authorList>
    </citation>
    <scope>NUCLEOTIDE SEQUENCE [LARGE SCALE GENOMIC DNA]</scope>
</reference>
<proteinExistence type="predicted"/>
<dbReference type="PANTHER" id="PTHR11254">
    <property type="entry name" value="HECT DOMAIN UBIQUITIN-PROTEIN LIGASE"/>
    <property type="match status" value="1"/>
</dbReference>
<feature type="domain" description="HECT" evidence="8">
    <location>
        <begin position="136"/>
        <end position="469"/>
    </location>
</feature>
<gene>
    <name evidence="10" type="ORF">BQ4739_LOCUS17942</name>
    <name evidence="9" type="ORF">BQ4739_LOCUS8670</name>
</gene>
<dbReference type="PANTHER" id="PTHR11254:SF440">
    <property type="entry name" value="E3 UBIQUITIN-PROTEIN LIGASE NEDD-4"/>
    <property type="match status" value="1"/>
</dbReference>
<evidence type="ECO:0000256" key="5">
    <source>
        <dbReference type="ARBA" id="ARBA00022786"/>
    </source>
</evidence>
<feature type="compositionally biased region" description="Polar residues" evidence="7">
    <location>
        <begin position="548"/>
        <end position="568"/>
    </location>
</feature>
<keyword evidence="11" id="KW-1185">Reference proteome</keyword>
<dbReference type="GO" id="GO:0016567">
    <property type="term" value="P:protein ubiquitination"/>
    <property type="evidence" value="ECO:0007669"/>
    <property type="project" value="TreeGrafter"/>
</dbReference>
<feature type="region of interest" description="Disordered" evidence="7">
    <location>
        <begin position="543"/>
        <end position="569"/>
    </location>
</feature>
<dbReference type="PROSITE" id="PS50237">
    <property type="entry name" value="HECT"/>
    <property type="match status" value="1"/>
</dbReference>
<comment type="pathway">
    <text evidence="2">Protein modification; protein ubiquitination.</text>
</comment>
<evidence type="ECO:0000256" key="2">
    <source>
        <dbReference type="ARBA" id="ARBA00004906"/>
    </source>
</evidence>
<evidence type="ECO:0000313" key="11">
    <source>
        <dbReference type="Proteomes" id="UP000256970"/>
    </source>
</evidence>
<feature type="region of interest" description="Disordered" evidence="7">
    <location>
        <begin position="611"/>
        <end position="637"/>
    </location>
</feature>
<keyword evidence="5 6" id="KW-0833">Ubl conjugation pathway</keyword>